<dbReference type="OrthoDB" id="6105938at2759"/>
<dbReference type="OMA" id="ACMNDEY"/>
<dbReference type="PANTHER" id="PTHR38846">
    <property type="entry name" value="C3H1-TYPE DOMAIN-CONTAINING PROTEIN"/>
    <property type="match status" value="1"/>
</dbReference>
<dbReference type="InParanoid" id="D8QHL3"/>
<dbReference type="KEGG" id="scm:SCHCO_02554774"/>
<dbReference type="eggNOG" id="ENOG502SFXF">
    <property type="taxonomic scope" value="Eukaryota"/>
</dbReference>
<dbReference type="HOGENOM" id="CLU_053382_5_0_1"/>
<dbReference type="AlphaFoldDB" id="D8QHL3"/>
<organism evidence="2">
    <name type="scientific">Schizophyllum commune (strain H4-8 / FGSC 9210)</name>
    <name type="common">Split gill fungus</name>
    <dbReference type="NCBI Taxonomy" id="578458"/>
    <lineage>
        <taxon>Eukaryota</taxon>
        <taxon>Fungi</taxon>
        <taxon>Dikarya</taxon>
        <taxon>Basidiomycota</taxon>
        <taxon>Agaricomycotina</taxon>
        <taxon>Agaricomycetes</taxon>
        <taxon>Agaricomycetidae</taxon>
        <taxon>Agaricales</taxon>
        <taxon>Schizophyllaceae</taxon>
        <taxon>Schizophyllum</taxon>
    </lineage>
</organism>
<dbReference type="GeneID" id="9596798"/>
<feature type="non-terminal residue" evidence="1">
    <location>
        <position position="144"/>
    </location>
</feature>
<dbReference type="VEuPathDB" id="FungiDB:SCHCODRAFT_02554774"/>
<dbReference type="PANTHER" id="PTHR38846:SF1">
    <property type="entry name" value="C3H1-TYPE DOMAIN-CONTAINING PROTEIN"/>
    <property type="match status" value="1"/>
</dbReference>
<accession>D8QHL3</accession>
<evidence type="ECO:0000313" key="1">
    <source>
        <dbReference type="EMBL" id="EFI92954.1"/>
    </source>
</evidence>
<sequence>MTDTVASITAQFAALAVSEGWKKKSDKYKEERRAYIAFAVNSGFLAKFGRNTADLQAWQSLCETIGVGGGAEALRSIKACKRALADVYVNIVDLVDAAQAGAKIRRTFGSSQALAAYIKRTKKIFPKEKAKSNPLLQRFLIVVY</sequence>
<dbReference type="EMBL" id="GL377312">
    <property type="protein sequence ID" value="EFI92954.1"/>
    <property type="molecule type" value="Genomic_DNA"/>
</dbReference>
<name>D8QHL3_SCHCM</name>
<gene>
    <name evidence="1" type="ORF">SCHCODRAFT_113362</name>
</gene>
<reference evidence="1 2" key="1">
    <citation type="journal article" date="2010" name="Nat. Biotechnol.">
        <title>Genome sequence of the model mushroom Schizophyllum commune.</title>
        <authorList>
            <person name="Ohm R.A."/>
            <person name="de Jong J.F."/>
            <person name="Lugones L.G."/>
            <person name="Aerts A."/>
            <person name="Kothe E."/>
            <person name="Stajich J.E."/>
            <person name="de Vries R.P."/>
            <person name="Record E."/>
            <person name="Levasseur A."/>
            <person name="Baker S.E."/>
            <person name="Bartholomew K.A."/>
            <person name="Coutinho P.M."/>
            <person name="Erdmann S."/>
            <person name="Fowler T.J."/>
            <person name="Gathman A.C."/>
            <person name="Lombard V."/>
            <person name="Henrissat B."/>
            <person name="Knabe N."/>
            <person name="Kuees U."/>
            <person name="Lilly W.W."/>
            <person name="Lindquist E."/>
            <person name="Lucas S."/>
            <person name="Magnuson J.K."/>
            <person name="Piumi F."/>
            <person name="Raudaskoski M."/>
            <person name="Salamov A."/>
            <person name="Schmutz J."/>
            <person name="Schwarze F.W.M.R."/>
            <person name="vanKuyk P.A."/>
            <person name="Horton J.S."/>
            <person name="Grigoriev I.V."/>
            <person name="Woesten H.A.B."/>
        </authorList>
    </citation>
    <scope>NUCLEOTIDE SEQUENCE [LARGE SCALE GENOMIC DNA]</scope>
    <source>
        <strain evidence="2">H4-8 / FGSC 9210</strain>
    </source>
</reference>
<dbReference type="RefSeq" id="XP_003027857.1">
    <property type="nucleotide sequence ID" value="XM_003027811.1"/>
</dbReference>
<evidence type="ECO:0000313" key="2">
    <source>
        <dbReference type="Proteomes" id="UP000007431"/>
    </source>
</evidence>
<keyword evidence="2" id="KW-1185">Reference proteome</keyword>
<proteinExistence type="predicted"/>
<protein>
    <submittedName>
        <fullName evidence="1">Uncharacterized protein</fullName>
    </submittedName>
</protein>
<dbReference type="Proteomes" id="UP000007431">
    <property type="component" value="Unassembled WGS sequence"/>
</dbReference>